<evidence type="ECO:0000313" key="2">
    <source>
        <dbReference type="EMBL" id="KYO24438.1"/>
    </source>
</evidence>
<proteinExistence type="predicted"/>
<evidence type="ECO:0000256" key="1">
    <source>
        <dbReference type="SAM" id="MobiDB-lite"/>
    </source>
</evidence>
<gene>
    <name evidence="2" type="ORF">Y1Q_0002063</name>
</gene>
<organism evidence="2 3">
    <name type="scientific">Alligator mississippiensis</name>
    <name type="common">American alligator</name>
    <dbReference type="NCBI Taxonomy" id="8496"/>
    <lineage>
        <taxon>Eukaryota</taxon>
        <taxon>Metazoa</taxon>
        <taxon>Chordata</taxon>
        <taxon>Craniata</taxon>
        <taxon>Vertebrata</taxon>
        <taxon>Euteleostomi</taxon>
        <taxon>Archelosauria</taxon>
        <taxon>Archosauria</taxon>
        <taxon>Crocodylia</taxon>
        <taxon>Alligatoridae</taxon>
        <taxon>Alligatorinae</taxon>
        <taxon>Alligator</taxon>
    </lineage>
</organism>
<reference evidence="2 3" key="1">
    <citation type="journal article" date="2012" name="Genome Biol.">
        <title>Sequencing three crocodilian genomes to illuminate the evolution of archosaurs and amniotes.</title>
        <authorList>
            <person name="St John J.A."/>
            <person name="Braun E.L."/>
            <person name="Isberg S.R."/>
            <person name="Miles L.G."/>
            <person name="Chong A.Y."/>
            <person name="Gongora J."/>
            <person name="Dalzell P."/>
            <person name="Moran C."/>
            <person name="Bed'hom B."/>
            <person name="Abzhanov A."/>
            <person name="Burgess S.C."/>
            <person name="Cooksey A.M."/>
            <person name="Castoe T.A."/>
            <person name="Crawford N.G."/>
            <person name="Densmore L.D."/>
            <person name="Drew J.C."/>
            <person name="Edwards S.V."/>
            <person name="Faircloth B.C."/>
            <person name="Fujita M.K."/>
            <person name="Greenwold M.J."/>
            <person name="Hoffmann F.G."/>
            <person name="Howard J.M."/>
            <person name="Iguchi T."/>
            <person name="Janes D.E."/>
            <person name="Khan S.Y."/>
            <person name="Kohno S."/>
            <person name="de Koning A.J."/>
            <person name="Lance S.L."/>
            <person name="McCarthy F.M."/>
            <person name="McCormack J.E."/>
            <person name="Merchant M.E."/>
            <person name="Peterson D.G."/>
            <person name="Pollock D.D."/>
            <person name="Pourmand N."/>
            <person name="Raney B.J."/>
            <person name="Roessler K.A."/>
            <person name="Sanford J.R."/>
            <person name="Sawyer R.H."/>
            <person name="Schmidt C.J."/>
            <person name="Triplett E.W."/>
            <person name="Tuberville T.D."/>
            <person name="Venegas-Anaya M."/>
            <person name="Howard J.T."/>
            <person name="Jarvis E.D."/>
            <person name="Guillette L.J.Jr."/>
            <person name="Glenn T.C."/>
            <person name="Green R.E."/>
            <person name="Ray D.A."/>
        </authorList>
    </citation>
    <scope>NUCLEOTIDE SEQUENCE [LARGE SCALE GENOMIC DNA]</scope>
    <source>
        <strain evidence="2">KSC_2009_1</strain>
    </source>
</reference>
<accession>A0A151MIS6</accession>
<protein>
    <submittedName>
        <fullName evidence="2">Uncharacterized protein</fullName>
    </submittedName>
</protein>
<feature type="compositionally biased region" description="Polar residues" evidence="1">
    <location>
        <begin position="11"/>
        <end position="21"/>
    </location>
</feature>
<keyword evidence="3" id="KW-1185">Reference proteome</keyword>
<evidence type="ECO:0000313" key="3">
    <source>
        <dbReference type="Proteomes" id="UP000050525"/>
    </source>
</evidence>
<comment type="caution">
    <text evidence="2">The sequence shown here is derived from an EMBL/GenBank/DDBJ whole genome shotgun (WGS) entry which is preliminary data.</text>
</comment>
<dbReference type="EMBL" id="AKHW03006071">
    <property type="protein sequence ID" value="KYO24438.1"/>
    <property type="molecule type" value="Genomic_DNA"/>
</dbReference>
<feature type="region of interest" description="Disordered" evidence="1">
    <location>
        <begin position="1"/>
        <end position="21"/>
    </location>
</feature>
<name>A0A151MIS6_ALLMI</name>
<dbReference type="AlphaFoldDB" id="A0A151MIS6"/>
<dbReference type="Proteomes" id="UP000050525">
    <property type="component" value="Unassembled WGS sequence"/>
</dbReference>
<sequence length="100" mass="11190">MNDDHQPFQDLGQNDPDQTVTHPCTAEAVELGLSRLLPGSGPEHQYEMKLLQHVCPFPKDMKTPVPQGAFQCSTRGRKEKNLSCWGYGSYYKTIPLQAQG</sequence>